<keyword evidence="4" id="KW-1185">Reference proteome</keyword>
<organism evidence="3 4">
    <name type="scientific">Perkinsus olseni</name>
    <name type="common">Perkinsus atlanticus</name>
    <dbReference type="NCBI Taxonomy" id="32597"/>
    <lineage>
        <taxon>Eukaryota</taxon>
        <taxon>Sar</taxon>
        <taxon>Alveolata</taxon>
        <taxon>Perkinsozoa</taxon>
        <taxon>Perkinsea</taxon>
        <taxon>Perkinsida</taxon>
        <taxon>Perkinsidae</taxon>
        <taxon>Perkinsus</taxon>
    </lineage>
</organism>
<feature type="region of interest" description="Disordered" evidence="1">
    <location>
        <begin position="23"/>
        <end position="48"/>
    </location>
</feature>
<evidence type="ECO:0000313" key="3">
    <source>
        <dbReference type="EMBL" id="KAF4721242.1"/>
    </source>
</evidence>
<reference evidence="3 4" key="1">
    <citation type="submission" date="2020-04" db="EMBL/GenBank/DDBJ databases">
        <title>Perkinsus olseni comparative genomics.</title>
        <authorList>
            <person name="Bogema D.R."/>
        </authorList>
    </citation>
    <scope>NUCLEOTIDE SEQUENCE [LARGE SCALE GENOMIC DNA]</scope>
    <source>
        <strain evidence="3 4">ATCC PRA-207</strain>
    </source>
</reference>
<evidence type="ECO:0000256" key="1">
    <source>
        <dbReference type="SAM" id="MobiDB-lite"/>
    </source>
</evidence>
<dbReference type="EMBL" id="JABANO010024865">
    <property type="protein sequence ID" value="KAF4721242.1"/>
    <property type="molecule type" value="Genomic_DNA"/>
</dbReference>
<keyword evidence="2" id="KW-0732">Signal</keyword>
<sequence length="250" mass="27613">MVSSKQLVRLLLLFVTSEATLVSSGHPPETVPDVRLASGNSDRGTKEPYPFTGNYSCRVGMLATIKVEQDESGGHITFYRKSKYFLPKPSYGCAFTAHPEPLVNILLLAVLSGAVPEASPPQRHNVSGASLDAVYRGWSEKATYPFTGLYSCKSDGQVGKVKVEDTPARSITFYRKSNDSLPKPSYGCGYTAYWDNPVWRFNLQDACKALIKDSGGYYDQRLLFGVFADVQRGLLGVPYTFYDQECFIIA</sequence>
<protein>
    <submittedName>
        <fullName evidence="3">Uncharacterized protein</fullName>
    </submittedName>
</protein>
<comment type="caution">
    <text evidence="3">The sequence shown here is derived from an EMBL/GenBank/DDBJ whole genome shotgun (WGS) entry which is preliminary data.</text>
</comment>
<evidence type="ECO:0000256" key="2">
    <source>
        <dbReference type="SAM" id="SignalP"/>
    </source>
</evidence>
<dbReference type="AlphaFoldDB" id="A0A7J6RM23"/>
<gene>
    <name evidence="3" type="ORF">FOZ63_023435</name>
</gene>
<dbReference type="Proteomes" id="UP000553632">
    <property type="component" value="Unassembled WGS sequence"/>
</dbReference>
<accession>A0A7J6RM23</accession>
<proteinExistence type="predicted"/>
<feature type="signal peptide" evidence="2">
    <location>
        <begin position="1"/>
        <end position="19"/>
    </location>
</feature>
<evidence type="ECO:0000313" key="4">
    <source>
        <dbReference type="Proteomes" id="UP000553632"/>
    </source>
</evidence>
<feature type="chain" id="PRO_5029567027" evidence="2">
    <location>
        <begin position="20"/>
        <end position="250"/>
    </location>
</feature>
<name>A0A7J6RM23_PEROL</name>